<proteinExistence type="predicted"/>
<sequence>MIELISAAKVGKKIEIDVSLLEKVVSNQEKIIKNLAIIIYSFYLCPQN</sequence>
<protein>
    <submittedName>
        <fullName evidence="1">Uncharacterized protein</fullName>
    </submittedName>
</protein>
<dbReference type="RefSeq" id="WP_175549496.1">
    <property type="nucleotide sequence ID" value="NZ_FRBD01000018.1"/>
</dbReference>
<reference evidence="1 2" key="1">
    <citation type="submission" date="2016-11" db="EMBL/GenBank/DDBJ databases">
        <authorList>
            <person name="Jaros S."/>
            <person name="Januszkiewicz K."/>
            <person name="Wedrychowicz H."/>
        </authorList>
    </citation>
    <scope>NUCLEOTIDE SEQUENCE [LARGE SCALE GENOMIC DNA]</scope>
    <source>
        <strain evidence="1 2">KHT3</strain>
    </source>
</reference>
<dbReference type="Proteomes" id="UP000184130">
    <property type="component" value="Unassembled WGS sequence"/>
</dbReference>
<name>A0A1M6WUJ5_XYLRU</name>
<evidence type="ECO:0000313" key="1">
    <source>
        <dbReference type="EMBL" id="SHK97450.1"/>
    </source>
</evidence>
<evidence type="ECO:0000313" key="2">
    <source>
        <dbReference type="Proteomes" id="UP000184130"/>
    </source>
</evidence>
<gene>
    <name evidence="1" type="ORF">SAMN05216463_1188</name>
</gene>
<dbReference type="EMBL" id="FRBD01000018">
    <property type="protein sequence ID" value="SHK97450.1"/>
    <property type="molecule type" value="Genomic_DNA"/>
</dbReference>
<organism evidence="1 2">
    <name type="scientific">Xylanibacter ruminicola</name>
    <name type="common">Prevotella ruminicola</name>
    <dbReference type="NCBI Taxonomy" id="839"/>
    <lineage>
        <taxon>Bacteria</taxon>
        <taxon>Pseudomonadati</taxon>
        <taxon>Bacteroidota</taxon>
        <taxon>Bacteroidia</taxon>
        <taxon>Bacteroidales</taxon>
        <taxon>Prevotellaceae</taxon>
        <taxon>Xylanibacter</taxon>
    </lineage>
</organism>
<dbReference type="AlphaFoldDB" id="A0A1M6WUJ5"/>
<accession>A0A1M6WUJ5</accession>